<name>A0A9N9EJH1_9GLOM</name>
<evidence type="ECO:0000313" key="3">
    <source>
        <dbReference type="Proteomes" id="UP000789342"/>
    </source>
</evidence>
<feature type="compositionally biased region" description="Polar residues" evidence="1">
    <location>
        <begin position="76"/>
        <end position="87"/>
    </location>
</feature>
<dbReference type="AlphaFoldDB" id="A0A9N9EJH1"/>
<comment type="caution">
    <text evidence="2">The sequence shown here is derived from an EMBL/GenBank/DDBJ whole genome shotgun (WGS) entry which is preliminary data.</text>
</comment>
<organism evidence="2 3">
    <name type="scientific">Acaulospora morrowiae</name>
    <dbReference type="NCBI Taxonomy" id="94023"/>
    <lineage>
        <taxon>Eukaryota</taxon>
        <taxon>Fungi</taxon>
        <taxon>Fungi incertae sedis</taxon>
        <taxon>Mucoromycota</taxon>
        <taxon>Glomeromycotina</taxon>
        <taxon>Glomeromycetes</taxon>
        <taxon>Diversisporales</taxon>
        <taxon>Acaulosporaceae</taxon>
        <taxon>Acaulospora</taxon>
    </lineage>
</organism>
<protein>
    <submittedName>
        <fullName evidence="2">15629_t:CDS:1</fullName>
    </submittedName>
</protein>
<reference evidence="2" key="1">
    <citation type="submission" date="2021-06" db="EMBL/GenBank/DDBJ databases">
        <authorList>
            <person name="Kallberg Y."/>
            <person name="Tangrot J."/>
            <person name="Rosling A."/>
        </authorList>
    </citation>
    <scope>NUCLEOTIDE SEQUENCE</scope>
    <source>
        <strain evidence="2">CL551</strain>
    </source>
</reference>
<evidence type="ECO:0000313" key="2">
    <source>
        <dbReference type="EMBL" id="CAG8681268.1"/>
    </source>
</evidence>
<evidence type="ECO:0000256" key="1">
    <source>
        <dbReference type="SAM" id="MobiDB-lite"/>
    </source>
</evidence>
<keyword evidence="3" id="KW-1185">Reference proteome</keyword>
<dbReference type="OrthoDB" id="10460482at2759"/>
<gene>
    <name evidence="2" type="ORF">AMORRO_LOCUS11257</name>
</gene>
<accession>A0A9N9EJH1</accession>
<feature type="compositionally biased region" description="Basic residues" evidence="1">
    <location>
        <begin position="59"/>
        <end position="68"/>
    </location>
</feature>
<proteinExistence type="predicted"/>
<dbReference type="EMBL" id="CAJVPV010013910">
    <property type="protein sequence ID" value="CAG8681268.1"/>
    <property type="molecule type" value="Genomic_DNA"/>
</dbReference>
<feature type="region of interest" description="Disordered" evidence="1">
    <location>
        <begin position="1"/>
        <end position="35"/>
    </location>
</feature>
<dbReference type="Proteomes" id="UP000789342">
    <property type="component" value="Unassembled WGS sequence"/>
</dbReference>
<sequence>MVRSIGPRVHRKGSLYPECTAKRHPSRHQAPEVTNISPKSCYSPYGFAVIETSLKPLTKRKRKTPRNRIPKEQKTFGGNKTRQDASYVNGTSKSNEISKFADSPTPLGGLIAESTSGITSTTNCDNAVTFVEVEQVQYSFVQANYEPSYWAMPTLSYTDESYETQKTPLKYGARDEYLTDWRDRDQFSLDLDEEDWRSPVY</sequence>
<feature type="region of interest" description="Disordered" evidence="1">
    <location>
        <begin position="59"/>
        <end position="87"/>
    </location>
</feature>